<reference evidence="1 2" key="1">
    <citation type="submission" date="2016-10" db="EMBL/GenBank/DDBJ databases">
        <title>Comparative genome analysis of multiple Pseudomonas spp. focuses on biocontrol and plant growth promoting traits.</title>
        <authorList>
            <person name="Tao X.-Y."/>
            <person name="Taylor C.G."/>
        </authorList>
    </citation>
    <scope>NUCLEOTIDE SEQUENCE [LARGE SCALE GENOMIC DNA]</scope>
    <source>
        <strain evidence="1 2">48H11</strain>
    </source>
</reference>
<accession>A0A423GUD3</accession>
<evidence type="ECO:0000313" key="1">
    <source>
        <dbReference type="EMBL" id="RON01005.1"/>
    </source>
</evidence>
<evidence type="ECO:0000313" key="2">
    <source>
        <dbReference type="Proteomes" id="UP000286071"/>
    </source>
</evidence>
<dbReference type="Proteomes" id="UP000286071">
    <property type="component" value="Unassembled WGS sequence"/>
</dbReference>
<proteinExistence type="predicted"/>
<dbReference type="EMBL" id="MOBJ01000035">
    <property type="protein sequence ID" value="RON01005.1"/>
    <property type="molecule type" value="Genomic_DNA"/>
</dbReference>
<dbReference type="OrthoDB" id="7019156at2"/>
<dbReference type="RefSeq" id="WP_123428884.1">
    <property type="nucleotide sequence ID" value="NZ_MOBJ01000035.1"/>
</dbReference>
<protein>
    <submittedName>
        <fullName evidence="1">Uncharacterized protein</fullName>
    </submittedName>
</protein>
<organism evidence="1 2">
    <name type="scientific">Pseudomonas brassicacearum</name>
    <dbReference type="NCBI Taxonomy" id="930166"/>
    <lineage>
        <taxon>Bacteria</taxon>
        <taxon>Pseudomonadati</taxon>
        <taxon>Pseudomonadota</taxon>
        <taxon>Gammaproteobacteria</taxon>
        <taxon>Pseudomonadales</taxon>
        <taxon>Pseudomonadaceae</taxon>
        <taxon>Pseudomonas</taxon>
    </lineage>
</organism>
<name>A0A423GUD3_9PSED</name>
<sequence>MLNDRKNRNPRLPEFLIEAETLLAKSEECLSHLQLINNDQDAIDCMLNTLFTLANRADALALQAVSEFSMCIHSLLSHAHTQIDLNDQALCALKECFTLMAWQLELVDLTTGQLSLDDAEQLSLIEAFAMEIGRAPTRLAPPAKPFACAPLSARHA</sequence>
<dbReference type="AlphaFoldDB" id="A0A423GUD3"/>
<dbReference type="InterPro" id="IPR036641">
    <property type="entry name" value="HPT_dom_sf"/>
</dbReference>
<dbReference type="GO" id="GO:0000160">
    <property type="term" value="P:phosphorelay signal transduction system"/>
    <property type="evidence" value="ECO:0007669"/>
    <property type="project" value="InterPro"/>
</dbReference>
<dbReference type="Gene3D" id="1.20.120.160">
    <property type="entry name" value="HPT domain"/>
    <property type="match status" value="1"/>
</dbReference>
<comment type="caution">
    <text evidence="1">The sequence shown here is derived from an EMBL/GenBank/DDBJ whole genome shotgun (WGS) entry which is preliminary data.</text>
</comment>
<gene>
    <name evidence="1" type="ORF">BK659_26395</name>
</gene>